<keyword evidence="3" id="KW-1185">Reference proteome</keyword>
<dbReference type="Pfam" id="PF10990">
    <property type="entry name" value="DUF2809"/>
    <property type="match status" value="1"/>
</dbReference>
<evidence type="ECO:0000313" key="2">
    <source>
        <dbReference type="EMBL" id="WZB87337.1"/>
    </source>
</evidence>
<reference evidence="2 3" key="1">
    <citation type="submission" date="2024-04" db="EMBL/GenBank/DDBJ databases">
        <title>Okeanomitos corallinicola gen. &amp; sp. nov. (Nostocales, Cyanobacteria), a new toxic marine heterocyst-forming cyanobacterium from a coral reef.</title>
        <authorList>
            <person name="Li H."/>
            <person name="Li R."/>
            <person name="Kang J."/>
            <person name="Hii K.S."/>
            <person name="Mohamed H.F."/>
            <person name="Xu X."/>
            <person name="Luo Z."/>
        </authorList>
    </citation>
    <scope>NUCLEOTIDE SEQUENCE [LARGE SCALE GENOMIC DNA]</scope>
    <source>
        <strain evidence="2 3">TIOX110</strain>
    </source>
</reference>
<keyword evidence="1" id="KW-0812">Transmembrane</keyword>
<dbReference type="InterPro" id="IPR021257">
    <property type="entry name" value="DUF2809"/>
</dbReference>
<sequence>MILFKDIRLRTFSFLIITLITGLLYSKYRYSVSWLNQELGGIFYVIFWCLFAFLFIPSRRTVWQIPLWVLTITCLLEFLQLWKTPFLDYLRSFWWGKMVLGNVFNWADFPYYFIGSGLGWLGLKMIWNVKDKHKNKPGNEFPV</sequence>
<dbReference type="Proteomes" id="UP001483337">
    <property type="component" value="Chromosome"/>
</dbReference>
<proteinExistence type="predicted"/>
<keyword evidence="1" id="KW-0472">Membrane</keyword>
<feature type="transmembrane region" description="Helical" evidence="1">
    <location>
        <begin position="12"/>
        <end position="28"/>
    </location>
</feature>
<dbReference type="EMBL" id="CP150886">
    <property type="protein sequence ID" value="WZB87337.1"/>
    <property type="molecule type" value="Genomic_DNA"/>
</dbReference>
<organism evidence="2 3">
    <name type="scientific">Okeanomitos corallinicola TIOX110</name>
    <dbReference type="NCBI Taxonomy" id="3133117"/>
    <lineage>
        <taxon>Bacteria</taxon>
        <taxon>Bacillati</taxon>
        <taxon>Cyanobacteriota</taxon>
        <taxon>Cyanophyceae</taxon>
        <taxon>Nostocales</taxon>
        <taxon>Aphanizomenonaceae</taxon>
        <taxon>Okeanomitos</taxon>
    </lineage>
</organism>
<evidence type="ECO:0000256" key="1">
    <source>
        <dbReference type="SAM" id="Phobius"/>
    </source>
</evidence>
<feature type="transmembrane region" description="Helical" evidence="1">
    <location>
        <begin position="40"/>
        <end position="58"/>
    </location>
</feature>
<feature type="transmembrane region" description="Helical" evidence="1">
    <location>
        <begin position="65"/>
        <end position="82"/>
    </location>
</feature>
<dbReference type="RefSeq" id="WP_353930251.1">
    <property type="nucleotide sequence ID" value="NZ_CP150886.1"/>
</dbReference>
<protein>
    <submittedName>
        <fullName evidence="2">DUF2809 domain-containing protein</fullName>
    </submittedName>
</protein>
<name>A0ABZ2UQS8_9CYAN</name>
<keyword evidence="1" id="KW-1133">Transmembrane helix</keyword>
<evidence type="ECO:0000313" key="3">
    <source>
        <dbReference type="Proteomes" id="UP001483337"/>
    </source>
</evidence>
<gene>
    <name evidence="2" type="ORF">WJM97_18435</name>
</gene>
<feature type="transmembrane region" description="Helical" evidence="1">
    <location>
        <begin position="109"/>
        <end position="127"/>
    </location>
</feature>
<accession>A0ABZ2UQS8</accession>